<organism evidence="2">
    <name type="scientific">Cacopsylla melanoneura</name>
    <dbReference type="NCBI Taxonomy" id="428564"/>
    <lineage>
        <taxon>Eukaryota</taxon>
        <taxon>Metazoa</taxon>
        <taxon>Ecdysozoa</taxon>
        <taxon>Arthropoda</taxon>
        <taxon>Hexapoda</taxon>
        <taxon>Insecta</taxon>
        <taxon>Pterygota</taxon>
        <taxon>Neoptera</taxon>
        <taxon>Paraneoptera</taxon>
        <taxon>Hemiptera</taxon>
        <taxon>Sternorrhyncha</taxon>
        <taxon>Psylloidea</taxon>
        <taxon>Psyllidae</taxon>
        <taxon>Psyllinae</taxon>
        <taxon>Cacopsylla</taxon>
    </lineage>
</organism>
<name>A0A8D9AVQ3_9HEMI</name>
<sequence length="199" mass="22801">MGSTNNRVVQTSTNKEVLTSKRRLQDSTSKRDQTSKLVLPTLTNNLDQINKLPVLDLINKDRTNSLETISKLLETTNKQLVDLTNKVPLGKISKLLAQDLTNNKAKTSRRHLQDLINNRVKTNRPLRQDLISNRVPLDKINKRQLQGSTSNKVLKDLTNKLPHLYQINKLQFPAPIKETTNDQQHLNPSRSQRLRNHPL</sequence>
<feature type="region of interest" description="Disordered" evidence="1">
    <location>
        <begin position="179"/>
        <end position="199"/>
    </location>
</feature>
<feature type="region of interest" description="Disordered" evidence="1">
    <location>
        <begin position="1"/>
        <end position="33"/>
    </location>
</feature>
<feature type="compositionally biased region" description="Polar residues" evidence="1">
    <location>
        <begin position="1"/>
        <end position="17"/>
    </location>
</feature>
<evidence type="ECO:0000256" key="1">
    <source>
        <dbReference type="SAM" id="MobiDB-lite"/>
    </source>
</evidence>
<dbReference type="EMBL" id="HBUF01582182">
    <property type="protein sequence ID" value="CAG6770590.1"/>
    <property type="molecule type" value="Transcribed_RNA"/>
</dbReference>
<dbReference type="AlphaFoldDB" id="A0A8D9AVQ3"/>
<reference evidence="2" key="1">
    <citation type="submission" date="2021-05" db="EMBL/GenBank/DDBJ databases">
        <authorList>
            <person name="Alioto T."/>
            <person name="Alioto T."/>
            <person name="Gomez Garrido J."/>
        </authorList>
    </citation>
    <scope>NUCLEOTIDE SEQUENCE</scope>
</reference>
<feature type="compositionally biased region" description="Basic and acidic residues" evidence="1">
    <location>
        <begin position="23"/>
        <end position="33"/>
    </location>
</feature>
<feature type="compositionally biased region" description="Polar residues" evidence="1">
    <location>
        <begin position="181"/>
        <end position="191"/>
    </location>
</feature>
<evidence type="ECO:0000313" key="2">
    <source>
        <dbReference type="EMBL" id="CAG6770586.1"/>
    </source>
</evidence>
<protein>
    <submittedName>
        <fullName evidence="2">Uncharacterized protein</fullName>
    </submittedName>
</protein>
<proteinExistence type="predicted"/>
<accession>A0A8D9AVQ3</accession>
<dbReference type="EMBL" id="HBUF01582181">
    <property type="protein sequence ID" value="CAG6770586.1"/>
    <property type="molecule type" value="Transcribed_RNA"/>
</dbReference>